<gene>
    <name evidence="3" type="ORF">SCF082_LOCUS12372</name>
</gene>
<keyword evidence="1" id="KW-0732">Signal</keyword>
<dbReference type="Proteomes" id="UP001642464">
    <property type="component" value="Unassembled WGS sequence"/>
</dbReference>
<feature type="signal peptide" evidence="1">
    <location>
        <begin position="1"/>
        <end position="17"/>
    </location>
</feature>
<protein>
    <submittedName>
        <fullName evidence="3">Beta_helix domain-containing protein</fullName>
    </submittedName>
</protein>
<dbReference type="SMART" id="SM00710">
    <property type="entry name" value="PbH1"/>
    <property type="match status" value="6"/>
</dbReference>
<dbReference type="PANTHER" id="PTHR36453">
    <property type="entry name" value="SECRETED PROTEIN-RELATED"/>
    <property type="match status" value="1"/>
</dbReference>
<evidence type="ECO:0000256" key="1">
    <source>
        <dbReference type="SAM" id="SignalP"/>
    </source>
</evidence>
<dbReference type="InterPro" id="IPR039448">
    <property type="entry name" value="Beta_helix"/>
</dbReference>
<dbReference type="Gene3D" id="3.40.50.1110">
    <property type="entry name" value="SGNH hydrolase"/>
    <property type="match status" value="1"/>
</dbReference>
<dbReference type="InterPro" id="IPR011050">
    <property type="entry name" value="Pectin_lyase_fold/virulence"/>
</dbReference>
<organism evidence="3 4">
    <name type="scientific">Durusdinium trenchii</name>
    <dbReference type="NCBI Taxonomy" id="1381693"/>
    <lineage>
        <taxon>Eukaryota</taxon>
        <taxon>Sar</taxon>
        <taxon>Alveolata</taxon>
        <taxon>Dinophyceae</taxon>
        <taxon>Suessiales</taxon>
        <taxon>Symbiodiniaceae</taxon>
        <taxon>Durusdinium</taxon>
    </lineage>
</organism>
<dbReference type="EMBL" id="CAXAMM010007522">
    <property type="protein sequence ID" value="CAK9014555.1"/>
    <property type="molecule type" value="Genomic_DNA"/>
</dbReference>
<keyword evidence="4" id="KW-1185">Reference proteome</keyword>
<comment type="caution">
    <text evidence="3">The sequence shown here is derived from an EMBL/GenBank/DDBJ whole genome shotgun (WGS) entry which is preliminary data.</text>
</comment>
<accession>A0ABP0JJV7</accession>
<proteinExistence type="predicted"/>
<feature type="chain" id="PRO_5045712793" evidence="1">
    <location>
        <begin position="18"/>
        <end position="755"/>
    </location>
</feature>
<dbReference type="InterPro" id="IPR006626">
    <property type="entry name" value="PbH1"/>
</dbReference>
<dbReference type="InterPro" id="IPR036514">
    <property type="entry name" value="SGNH_hydro_sf"/>
</dbReference>
<reference evidence="3 4" key="1">
    <citation type="submission" date="2024-02" db="EMBL/GenBank/DDBJ databases">
        <authorList>
            <person name="Chen Y."/>
            <person name="Shah S."/>
            <person name="Dougan E. K."/>
            <person name="Thang M."/>
            <person name="Chan C."/>
        </authorList>
    </citation>
    <scope>NUCLEOTIDE SEQUENCE [LARGE SCALE GENOMIC DNA]</scope>
</reference>
<evidence type="ECO:0000313" key="3">
    <source>
        <dbReference type="EMBL" id="CAK9014555.1"/>
    </source>
</evidence>
<feature type="domain" description="Right handed beta helix" evidence="2">
    <location>
        <begin position="329"/>
        <end position="522"/>
    </location>
</feature>
<evidence type="ECO:0000313" key="4">
    <source>
        <dbReference type="Proteomes" id="UP001642464"/>
    </source>
</evidence>
<dbReference type="SUPFAM" id="SSF51126">
    <property type="entry name" value="Pectin lyase-like"/>
    <property type="match status" value="1"/>
</dbReference>
<name>A0ABP0JJV7_9DINO</name>
<feature type="non-terminal residue" evidence="3">
    <location>
        <position position="755"/>
    </location>
</feature>
<sequence length="755" mass="83640">MAMWLLSVSLGGGVASAQQADRVFEVAQPEPAALTLVLEQVRELRAGGITAPVTVILPSGTYRFTQPIELTPAEVGDGLTLRAREAGEAVLSGGRLLETIESEESGRWRYALPEGWRDQGLPRVLVINGGLRSAARFPNEGYERIESAFADRRSGFVMQADALPPRVDLQKSVCDVVLLHDWSSSRMPVASLDVDKRELKTLGPIGCAARHYAIDHFEKQPRYWLEGAEEFADQPGEWFIDQEAGEVVVLGGDGFGEAPQVVLPWLDTVLIAKGTESAPLKRLVVRGVTFTETRFAMPSGGLAGAQATMHEPRTAEGNRTSSGRVMLEAGVHVERAGGCRFENCRFLAMGGSGLWLGSRVTESVVFRCKFDEIGGNGLNLGEDNNRRSARAGTDGNRVEQCEVSHCGEVLPGAVAIWAPLNRRLEIVKSHIHDCSYTGISLGWIWSEAESPAGENRIADNRIEFVMQKLSDGGGIYTLGRQPESVIEENVLSDIPLNAGRAESNGMFLDEGSSGFVIKRNTIRRIDRSPLRFHKAGKNLVRDNRWELATPETPPVRFNNTPVENITIEENEVVPPEQRVFLIGNSLTWDTIPSRLDGNVHWHVDCGKSLKYIFEHTESPCVRTSRLWPEAFQTAQYDIVTVQPHYGTTLDEDVEVISRWMELQPHAEFVLHTAWARHATIDEEFADDDPAGPLTHSRTYIVALRKKLLERNPGRTIRVTPCTLLVHRIAEDIREGRAPLKDIAEFYRDSIHMTLG</sequence>
<dbReference type="PANTHER" id="PTHR36453:SF1">
    <property type="entry name" value="RIGHT HANDED BETA HELIX DOMAIN-CONTAINING PROTEIN"/>
    <property type="match status" value="1"/>
</dbReference>
<evidence type="ECO:0000259" key="2">
    <source>
        <dbReference type="Pfam" id="PF13229"/>
    </source>
</evidence>
<dbReference type="Gene3D" id="2.160.20.10">
    <property type="entry name" value="Single-stranded right-handed beta-helix, Pectin lyase-like"/>
    <property type="match status" value="1"/>
</dbReference>
<dbReference type="Pfam" id="PF13229">
    <property type="entry name" value="Beta_helix"/>
    <property type="match status" value="1"/>
</dbReference>
<dbReference type="InterPro" id="IPR012334">
    <property type="entry name" value="Pectin_lyas_fold"/>
</dbReference>